<dbReference type="InterPro" id="IPR009012">
    <property type="entry name" value="GrpE_head"/>
</dbReference>
<keyword evidence="3" id="KW-0346">Stress response</keyword>
<name>A0ABU2KEB4_9FLAO</name>
<proteinExistence type="inferred from homology"/>
<accession>A0ABU2KEB4</accession>
<dbReference type="SUPFAM" id="SSF58014">
    <property type="entry name" value="Coiled-coil domain of nucleotide exchange factor GrpE"/>
    <property type="match status" value="1"/>
</dbReference>
<dbReference type="PANTHER" id="PTHR21237:SF23">
    <property type="entry name" value="GRPE PROTEIN HOMOLOG, MITOCHONDRIAL"/>
    <property type="match status" value="1"/>
</dbReference>
<dbReference type="PANTHER" id="PTHR21237">
    <property type="entry name" value="GRPE PROTEIN"/>
    <property type="match status" value="1"/>
</dbReference>
<dbReference type="InterPro" id="IPR000740">
    <property type="entry name" value="GrpE"/>
</dbReference>
<feature type="region of interest" description="Disordered" evidence="5">
    <location>
        <begin position="1"/>
        <end position="61"/>
    </location>
</feature>
<dbReference type="RefSeq" id="WP_311400033.1">
    <property type="nucleotide sequence ID" value="NZ_JAVRBG010000001.1"/>
</dbReference>
<keyword evidence="2 3" id="KW-0143">Chaperone</keyword>
<dbReference type="EMBL" id="JAVRBG010000001">
    <property type="protein sequence ID" value="MDT0293056.1"/>
    <property type="molecule type" value="Genomic_DNA"/>
</dbReference>
<gene>
    <name evidence="3" type="primary">grpE</name>
    <name evidence="6" type="ORF">RLT85_00230</name>
</gene>
<sequence>MFKKIRKAMSQDKNSQAQEDSLKDQVEETLDQAIEDADNNDASAENNDASAEEEQEELSEAERLKLEVQKEKDKFLRLFAEFENYKRRTGKERLELFKTASQEVMQSMLPVLDDFDRALNEIQKTEDKSLLTGVELISNKLRETLRSKGLAEMTVKSGDKFDADLHEAITQIPAPDKKLKGKIVDVVEKGYTLGERIIRYPKVVTGK</sequence>
<dbReference type="Pfam" id="PF01025">
    <property type="entry name" value="GrpE"/>
    <property type="match status" value="1"/>
</dbReference>
<reference evidence="7" key="1">
    <citation type="submission" date="2023-07" db="EMBL/GenBank/DDBJ databases">
        <title>Isolating and identifying novel microbial strains from the Mariana Trench.</title>
        <authorList>
            <person name="Fu H."/>
        </authorList>
    </citation>
    <scope>NUCLEOTIDE SEQUENCE [LARGE SCALE GENOMIC DNA]</scope>
    <source>
        <strain evidence="7">T-y2</strain>
    </source>
</reference>
<dbReference type="PRINTS" id="PR00773">
    <property type="entry name" value="GRPEPROTEIN"/>
</dbReference>
<dbReference type="CDD" id="cd00446">
    <property type="entry name" value="GrpE"/>
    <property type="match status" value="1"/>
</dbReference>
<comment type="function">
    <text evidence="3">Participates actively in the response to hyperosmotic and heat shock by preventing the aggregation of stress-denatured proteins, in association with DnaK and GrpE. It is the nucleotide exchange factor for DnaK and may function as a thermosensor. Unfolded proteins bind initially to DnaJ; upon interaction with the DnaJ-bound protein, DnaK hydrolyzes its bound ATP, resulting in the formation of a stable complex. GrpE releases ADP from DnaK; ATP binding to DnaK triggers the release of the substrate protein, thus completing the reaction cycle. Several rounds of ATP-dependent interactions between DnaJ, DnaK and GrpE are required for fully efficient folding.</text>
</comment>
<evidence type="ECO:0000256" key="5">
    <source>
        <dbReference type="SAM" id="MobiDB-lite"/>
    </source>
</evidence>
<keyword evidence="7" id="KW-1185">Reference proteome</keyword>
<evidence type="ECO:0000256" key="1">
    <source>
        <dbReference type="ARBA" id="ARBA00009054"/>
    </source>
</evidence>
<evidence type="ECO:0000256" key="2">
    <source>
        <dbReference type="ARBA" id="ARBA00023186"/>
    </source>
</evidence>
<keyword evidence="3" id="KW-0963">Cytoplasm</keyword>
<evidence type="ECO:0000313" key="7">
    <source>
        <dbReference type="Proteomes" id="UP001182991"/>
    </source>
</evidence>
<dbReference type="Proteomes" id="UP001182991">
    <property type="component" value="Unassembled WGS sequence"/>
</dbReference>
<organism evidence="6 7">
    <name type="scientific">Mesonia ostreae</name>
    <dbReference type="NCBI Taxonomy" id="861110"/>
    <lineage>
        <taxon>Bacteria</taxon>
        <taxon>Pseudomonadati</taxon>
        <taxon>Bacteroidota</taxon>
        <taxon>Flavobacteriia</taxon>
        <taxon>Flavobacteriales</taxon>
        <taxon>Flavobacteriaceae</taxon>
        <taxon>Mesonia</taxon>
    </lineage>
</organism>
<feature type="compositionally biased region" description="Low complexity" evidence="5">
    <location>
        <begin position="40"/>
        <end position="49"/>
    </location>
</feature>
<evidence type="ECO:0000256" key="3">
    <source>
        <dbReference type="HAMAP-Rule" id="MF_01151"/>
    </source>
</evidence>
<feature type="compositionally biased region" description="Acidic residues" evidence="5">
    <location>
        <begin position="27"/>
        <end position="39"/>
    </location>
</feature>
<dbReference type="Gene3D" id="2.30.22.10">
    <property type="entry name" value="Head domain of nucleotide exchange factor GrpE"/>
    <property type="match status" value="1"/>
</dbReference>
<comment type="subunit">
    <text evidence="3">Homodimer.</text>
</comment>
<feature type="compositionally biased region" description="Acidic residues" evidence="5">
    <location>
        <begin position="50"/>
        <end position="59"/>
    </location>
</feature>
<evidence type="ECO:0000313" key="6">
    <source>
        <dbReference type="EMBL" id="MDT0293056.1"/>
    </source>
</evidence>
<comment type="similarity">
    <text evidence="1 3 4">Belongs to the GrpE family.</text>
</comment>
<evidence type="ECO:0000256" key="4">
    <source>
        <dbReference type="RuleBase" id="RU004478"/>
    </source>
</evidence>
<comment type="caution">
    <text evidence="6">The sequence shown here is derived from an EMBL/GenBank/DDBJ whole genome shotgun (WGS) entry which is preliminary data.</text>
</comment>
<protein>
    <recommendedName>
        <fullName evidence="3">Protein GrpE</fullName>
    </recommendedName>
    <alternativeName>
        <fullName evidence="3">HSP-70 cofactor</fullName>
    </alternativeName>
</protein>
<dbReference type="SUPFAM" id="SSF51064">
    <property type="entry name" value="Head domain of nucleotide exchange factor GrpE"/>
    <property type="match status" value="1"/>
</dbReference>
<comment type="subcellular location">
    <subcellularLocation>
        <location evidence="3">Cytoplasm</location>
    </subcellularLocation>
</comment>
<dbReference type="InterPro" id="IPR013805">
    <property type="entry name" value="GrpE_CC"/>
</dbReference>
<dbReference type="HAMAP" id="MF_01151">
    <property type="entry name" value="GrpE"/>
    <property type="match status" value="1"/>
</dbReference>
<dbReference type="Gene3D" id="3.90.20.20">
    <property type="match status" value="1"/>
</dbReference>